<sequence length="121" mass="13434">MKKVGPKPVLMIRNNKGKGKAKVQTKPKCKGRPNPGKGKAALKPKGGVSKKGKYFHCGVTGHWKRNCLVYLEEIKKAKASGTSASDQDEPRTYQEAVTSPDSEKWLKAMRPEMDSMYENQV</sequence>
<feature type="compositionally biased region" description="Basic residues" evidence="1">
    <location>
        <begin position="15"/>
        <end position="31"/>
    </location>
</feature>
<evidence type="ECO:0000256" key="1">
    <source>
        <dbReference type="SAM" id="MobiDB-lite"/>
    </source>
</evidence>
<reference evidence="2 3" key="1">
    <citation type="submission" date="2023-03" db="EMBL/GenBank/DDBJ databases">
        <title>WGS of Gossypium arboreum.</title>
        <authorList>
            <person name="Yu D."/>
        </authorList>
    </citation>
    <scope>NUCLEOTIDE SEQUENCE [LARGE SCALE GENOMIC DNA]</scope>
    <source>
        <tissue evidence="2">Leaf</tissue>
    </source>
</reference>
<dbReference type="Proteomes" id="UP001358586">
    <property type="component" value="Chromosome 11"/>
</dbReference>
<dbReference type="EMBL" id="JARKNE010000011">
    <property type="protein sequence ID" value="KAK5785249.1"/>
    <property type="molecule type" value="Genomic_DNA"/>
</dbReference>
<evidence type="ECO:0008006" key="4">
    <source>
        <dbReference type="Google" id="ProtNLM"/>
    </source>
</evidence>
<organism evidence="2 3">
    <name type="scientific">Gossypium arboreum</name>
    <name type="common">Tree cotton</name>
    <name type="synonym">Gossypium nanking</name>
    <dbReference type="NCBI Taxonomy" id="29729"/>
    <lineage>
        <taxon>Eukaryota</taxon>
        <taxon>Viridiplantae</taxon>
        <taxon>Streptophyta</taxon>
        <taxon>Embryophyta</taxon>
        <taxon>Tracheophyta</taxon>
        <taxon>Spermatophyta</taxon>
        <taxon>Magnoliopsida</taxon>
        <taxon>eudicotyledons</taxon>
        <taxon>Gunneridae</taxon>
        <taxon>Pentapetalae</taxon>
        <taxon>rosids</taxon>
        <taxon>malvids</taxon>
        <taxon>Malvales</taxon>
        <taxon>Malvaceae</taxon>
        <taxon>Malvoideae</taxon>
        <taxon>Gossypium</taxon>
    </lineage>
</organism>
<gene>
    <name evidence="2" type="ORF">PVK06_039816</name>
</gene>
<accession>A0ABR0N6L7</accession>
<feature type="region of interest" description="Disordered" evidence="1">
    <location>
        <begin position="1"/>
        <end position="49"/>
    </location>
</feature>
<protein>
    <recommendedName>
        <fullName evidence="4">CCHC-type domain-containing protein</fullName>
    </recommendedName>
</protein>
<name>A0ABR0N6L7_GOSAR</name>
<evidence type="ECO:0000313" key="2">
    <source>
        <dbReference type="EMBL" id="KAK5785249.1"/>
    </source>
</evidence>
<comment type="caution">
    <text evidence="2">The sequence shown here is derived from an EMBL/GenBank/DDBJ whole genome shotgun (WGS) entry which is preliminary data.</text>
</comment>
<feature type="region of interest" description="Disordered" evidence="1">
    <location>
        <begin position="78"/>
        <end position="105"/>
    </location>
</feature>
<dbReference type="SUPFAM" id="SSF57756">
    <property type="entry name" value="Retrovirus zinc finger-like domains"/>
    <property type="match status" value="1"/>
</dbReference>
<proteinExistence type="predicted"/>
<keyword evidence="3" id="KW-1185">Reference proteome</keyword>
<feature type="compositionally biased region" description="Low complexity" evidence="1">
    <location>
        <begin position="35"/>
        <end position="47"/>
    </location>
</feature>
<dbReference type="InterPro" id="IPR036875">
    <property type="entry name" value="Znf_CCHC_sf"/>
</dbReference>
<evidence type="ECO:0000313" key="3">
    <source>
        <dbReference type="Proteomes" id="UP001358586"/>
    </source>
</evidence>